<proteinExistence type="predicted"/>
<dbReference type="RefSeq" id="WP_201095274.1">
    <property type="nucleotide sequence ID" value="NZ_CP067393.1"/>
</dbReference>
<dbReference type="Proteomes" id="UP000595278">
    <property type="component" value="Chromosome"/>
</dbReference>
<accession>A0A974NHR6</accession>
<keyword evidence="2" id="KW-1185">Reference proteome</keyword>
<dbReference type="AlphaFoldDB" id="A0A974NHR6"/>
<name>A0A974NHR6_9GAMM</name>
<reference evidence="1 2" key="1">
    <citation type="submission" date="2021-01" db="EMBL/GenBank/DDBJ databases">
        <title>Entomomonas sp. F2A isolated from a house cricket (Acheta domesticus).</title>
        <authorList>
            <person name="Spergser J."/>
            <person name="Busse H.-J."/>
        </authorList>
    </citation>
    <scope>NUCLEOTIDE SEQUENCE [LARGE SCALE GENOMIC DNA]</scope>
    <source>
        <strain evidence="1 2">F2A</strain>
    </source>
</reference>
<dbReference type="EMBL" id="CP067393">
    <property type="protein sequence ID" value="QQP86830.1"/>
    <property type="molecule type" value="Genomic_DNA"/>
</dbReference>
<evidence type="ECO:0000313" key="2">
    <source>
        <dbReference type="Proteomes" id="UP000595278"/>
    </source>
</evidence>
<dbReference type="KEGG" id="eaz:JHT90_06205"/>
<protein>
    <submittedName>
        <fullName evidence="1">Uncharacterized protein</fullName>
    </submittedName>
</protein>
<organism evidence="1 2">
    <name type="scientific">Entomomonas asaccharolytica</name>
    <dbReference type="NCBI Taxonomy" id="2785331"/>
    <lineage>
        <taxon>Bacteria</taxon>
        <taxon>Pseudomonadati</taxon>
        <taxon>Pseudomonadota</taxon>
        <taxon>Gammaproteobacteria</taxon>
        <taxon>Pseudomonadales</taxon>
        <taxon>Pseudomonadaceae</taxon>
        <taxon>Entomomonas</taxon>
    </lineage>
</organism>
<evidence type="ECO:0000313" key="1">
    <source>
        <dbReference type="EMBL" id="QQP86830.1"/>
    </source>
</evidence>
<gene>
    <name evidence="1" type="ORF">JHT90_06205</name>
</gene>
<sequence>MSVYSNKPMHICAEAFETIDKFEGFGGNVIADIEKAINHFQDQFKGIYFPVITENTVILRPDLRSNMIKPKVVSLFTYIGGKPISEGVIELLRVTLLSGVVLENGNIQWMLPITDGPNNNDPRIEEAENALYEKVLELEQNPFTRMSDEFLYLRGFEPHFRFSGVVRKVLNKLNQPLLVCDIDKSGNYTIKQSQ</sequence>